<evidence type="ECO:0000313" key="1">
    <source>
        <dbReference type="EMBL" id="QHS91755.1"/>
    </source>
</evidence>
<reference evidence="1" key="1">
    <citation type="journal article" date="2020" name="Nature">
        <title>Giant virus diversity and host interactions through global metagenomics.</title>
        <authorList>
            <person name="Schulz F."/>
            <person name="Roux S."/>
            <person name="Paez-Espino D."/>
            <person name="Jungbluth S."/>
            <person name="Walsh D.A."/>
            <person name="Denef V.J."/>
            <person name="McMahon K.D."/>
            <person name="Konstantinidis K.T."/>
            <person name="Eloe-Fadrosh E.A."/>
            <person name="Kyrpides N.C."/>
            <person name="Woyke T."/>
        </authorList>
    </citation>
    <scope>NUCLEOTIDE SEQUENCE</scope>
    <source>
        <strain evidence="1">GVMAG-M-3300013006-15</strain>
    </source>
</reference>
<protein>
    <submittedName>
        <fullName evidence="1">Uncharacterized protein</fullName>
    </submittedName>
</protein>
<sequence length="220" mass="26271">MKYPEDFDTNDELLKYTISIIRQVGLCTSVKQKHPDIYTFFVSLFQRHPEKEKKEVSLITDISIRRFPKSNPHQPLTVSDHQFFIIKNNGKEDSISWNTCVKGEINPIEKRLNWVMRHAIQEQIRDFKNKNPNPCEFCNATVNLTVDHIIKFKQLKDDFITLNPVYPTEFSKNELAQEVFREEDKYYSELWQKYHYSNATLRILCKDCNQRLDNYYANHV</sequence>
<proteinExistence type="predicted"/>
<organism evidence="1">
    <name type="scientific">viral metagenome</name>
    <dbReference type="NCBI Taxonomy" id="1070528"/>
    <lineage>
        <taxon>unclassified sequences</taxon>
        <taxon>metagenomes</taxon>
        <taxon>organismal metagenomes</taxon>
    </lineage>
</organism>
<dbReference type="Gene3D" id="3.10.450.40">
    <property type="match status" value="1"/>
</dbReference>
<dbReference type="EMBL" id="MN739163">
    <property type="protein sequence ID" value="QHS91755.1"/>
    <property type="molecule type" value="Genomic_DNA"/>
</dbReference>
<name>A0A6C0BHD6_9ZZZZ</name>
<dbReference type="AlphaFoldDB" id="A0A6C0BHD6"/>
<accession>A0A6C0BHD6</accession>